<evidence type="ECO:0000256" key="1">
    <source>
        <dbReference type="SAM" id="MobiDB-lite"/>
    </source>
</evidence>
<accession>A0A6C0KHT5</accession>
<name>A0A6C0KHT5_9ZZZZ</name>
<sequence>MNSLLTYEDEKLTKNETTSASTSTSLEITHSKPIEIHYDNSLPQYDLKTERFFPPMSNSPNRFIKTLEQRLSKYYN</sequence>
<dbReference type="EMBL" id="MN740880">
    <property type="protein sequence ID" value="QHU16357.1"/>
    <property type="molecule type" value="Genomic_DNA"/>
</dbReference>
<feature type="region of interest" description="Disordered" evidence="1">
    <location>
        <begin position="1"/>
        <end position="26"/>
    </location>
</feature>
<protein>
    <submittedName>
        <fullName evidence="2">Uncharacterized protein</fullName>
    </submittedName>
</protein>
<organism evidence="2">
    <name type="scientific">viral metagenome</name>
    <dbReference type="NCBI Taxonomy" id="1070528"/>
    <lineage>
        <taxon>unclassified sequences</taxon>
        <taxon>metagenomes</taxon>
        <taxon>organismal metagenomes</taxon>
    </lineage>
</organism>
<reference evidence="2" key="1">
    <citation type="journal article" date="2020" name="Nature">
        <title>Giant virus diversity and host interactions through global metagenomics.</title>
        <authorList>
            <person name="Schulz F."/>
            <person name="Roux S."/>
            <person name="Paez-Espino D."/>
            <person name="Jungbluth S."/>
            <person name="Walsh D.A."/>
            <person name="Denef V.J."/>
            <person name="McMahon K.D."/>
            <person name="Konstantinidis K.T."/>
            <person name="Eloe-Fadrosh E.A."/>
            <person name="Kyrpides N.C."/>
            <person name="Woyke T."/>
        </authorList>
    </citation>
    <scope>NUCLEOTIDE SEQUENCE</scope>
    <source>
        <strain evidence="2">GVMAG-S-3300011013-78</strain>
    </source>
</reference>
<evidence type="ECO:0000313" key="2">
    <source>
        <dbReference type="EMBL" id="QHU16357.1"/>
    </source>
</evidence>
<proteinExistence type="predicted"/>
<dbReference type="AlphaFoldDB" id="A0A6C0KHT5"/>